<sequence length="113" mass="12443">MDQATASLLADLNFAASEIAHTSVHERVALLTRAAACIENFNRRILQAGRPAYASDAIVREWRKMAREVAYLADAKLAETLKGAALLIEATQVILDAQYEVVLERHQPKGRAN</sequence>
<dbReference type="Proteomes" id="UP001205906">
    <property type="component" value="Unassembled WGS sequence"/>
</dbReference>
<dbReference type="RefSeq" id="WP_252821596.1">
    <property type="nucleotide sequence ID" value="NZ_JAMXQS010000009.1"/>
</dbReference>
<evidence type="ECO:0000313" key="1">
    <source>
        <dbReference type="EMBL" id="MCO6051730.1"/>
    </source>
</evidence>
<evidence type="ECO:0000313" key="2">
    <source>
        <dbReference type="Proteomes" id="UP001205906"/>
    </source>
</evidence>
<proteinExistence type="predicted"/>
<comment type="caution">
    <text evidence="1">The sequence shown here is derived from an EMBL/GenBank/DDBJ whole genome shotgun (WGS) entry which is preliminary data.</text>
</comment>
<keyword evidence="2" id="KW-1185">Reference proteome</keyword>
<accession>A0ABT1CA91</accession>
<dbReference type="EMBL" id="JAMXQS010000009">
    <property type="protein sequence ID" value="MCO6051730.1"/>
    <property type="molecule type" value="Genomic_DNA"/>
</dbReference>
<organism evidence="1 2">
    <name type="scientific">Mesorhizobium liriopis</name>
    <dbReference type="NCBI Taxonomy" id="2953882"/>
    <lineage>
        <taxon>Bacteria</taxon>
        <taxon>Pseudomonadati</taxon>
        <taxon>Pseudomonadota</taxon>
        <taxon>Alphaproteobacteria</taxon>
        <taxon>Hyphomicrobiales</taxon>
        <taxon>Phyllobacteriaceae</taxon>
        <taxon>Mesorhizobium</taxon>
    </lineage>
</organism>
<reference evidence="1 2" key="1">
    <citation type="submission" date="2022-06" db="EMBL/GenBank/DDBJ databases">
        <title>Mesorhizobium sp. strain RP14 Genome sequencing and assembly.</title>
        <authorList>
            <person name="Kim I."/>
        </authorList>
    </citation>
    <scope>NUCLEOTIDE SEQUENCE [LARGE SCALE GENOMIC DNA]</scope>
    <source>
        <strain evidence="2">RP14(2022)</strain>
    </source>
</reference>
<protein>
    <submittedName>
        <fullName evidence="1">Uncharacterized protein</fullName>
    </submittedName>
</protein>
<name>A0ABT1CA91_9HYPH</name>
<gene>
    <name evidence="1" type="ORF">NGM99_18245</name>
</gene>